<evidence type="ECO:0000256" key="2">
    <source>
        <dbReference type="ARBA" id="ARBA00022526"/>
    </source>
</evidence>
<keyword evidence="2" id="KW-0119">Carbohydrate metabolism</keyword>
<dbReference type="GO" id="GO:0006006">
    <property type="term" value="P:glucose metabolic process"/>
    <property type="evidence" value="ECO:0007669"/>
    <property type="project" value="UniProtKB-KW"/>
</dbReference>
<dbReference type="STRING" id="1770058.A3840_15220"/>
<evidence type="ECO:0000313" key="3">
    <source>
        <dbReference type="EMBL" id="OAM75018.1"/>
    </source>
</evidence>
<sequence length="349" mass="37339">MSNVTLEENEVLLVASRGIEDRHGLWLWRPQDGRWQGRQVGAVRQLSALTGHPSLPVVYGTAGIGQEGSLHAWRIDAAGETKLSEGSSQGAEPCDLEVDPSGRVLIATNYTSSTLTLQRLDARGAFTGKPLSLKLSGGGPEADRQDDAHPHQAFFIGGTLVIIDLGADRIREFALDPDADDAGLITEIRTTAVPPGTGPRHAVVLPDGRLAISGELGESLIVGHLGAAPEQWANVRSTRLTGPAKTRWERNYPGDIRSSPDGRQVYVANRSYDSLATFDVGGPMPILVSEIDTGVHWPQHILVRPGHVLVAGWDSSRVIALSLEAGIPQGVETLFDCDGAGWLHVHKLA</sequence>
<dbReference type="OrthoDB" id="9790815at2"/>
<dbReference type="InterPro" id="IPR015943">
    <property type="entry name" value="WD40/YVTN_repeat-like_dom_sf"/>
</dbReference>
<organism evidence="3 4">
    <name type="scientific">Devosia elaeis</name>
    <dbReference type="NCBI Taxonomy" id="1770058"/>
    <lineage>
        <taxon>Bacteria</taxon>
        <taxon>Pseudomonadati</taxon>
        <taxon>Pseudomonadota</taxon>
        <taxon>Alphaproteobacteria</taxon>
        <taxon>Hyphomicrobiales</taxon>
        <taxon>Devosiaceae</taxon>
        <taxon>Devosia</taxon>
    </lineage>
</organism>
<dbReference type="Gene3D" id="2.130.10.10">
    <property type="entry name" value="YVTN repeat-like/Quinoprotein amine dehydrogenase"/>
    <property type="match status" value="1"/>
</dbReference>
<proteinExistence type="inferred from homology"/>
<evidence type="ECO:0008006" key="5">
    <source>
        <dbReference type="Google" id="ProtNLM"/>
    </source>
</evidence>
<dbReference type="SUPFAM" id="SSF63825">
    <property type="entry name" value="YWTD domain"/>
    <property type="match status" value="1"/>
</dbReference>
<dbReference type="InterPro" id="IPR019405">
    <property type="entry name" value="Lactonase_7-beta_prop"/>
</dbReference>
<dbReference type="GO" id="GO:0017057">
    <property type="term" value="F:6-phosphogluconolactonase activity"/>
    <property type="evidence" value="ECO:0007669"/>
    <property type="project" value="TreeGrafter"/>
</dbReference>
<gene>
    <name evidence="3" type="ORF">A3840_15220</name>
</gene>
<evidence type="ECO:0000256" key="1">
    <source>
        <dbReference type="ARBA" id="ARBA00005564"/>
    </source>
</evidence>
<keyword evidence="4" id="KW-1185">Reference proteome</keyword>
<keyword evidence="2" id="KW-0313">Glucose metabolism</keyword>
<dbReference type="PANTHER" id="PTHR30344">
    <property type="entry name" value="6-PHOSPHOGLUCONOLACTONASE-RELATED"/>
    <property type="match status" value="1"/>
</dbReference>
<name>A0A178HSK4_9HYPH</name>
<dbReference type="EMBL" id="LVVY01000116">
    <property type="protein sequence ID" value="OAM75018.1"/>
    <property type="molecule type" value="Genomic_DNA"/>
</dbReference>
<accession>A0A178HSK4</accession>
<dbReference type="Pfam" id="PF10282">
    <property type="entry name" value="Lactonase"/>
    <property type="match status" value="1"/>
</dbReference>
<dbReference type="RefSeq" id="WP_067458659.1">
    <property type="nucleotide sequence ID" value="NZ_LVVY01000116.1"/>
</dbReference>
<reference evidence="3 4" key="1">
    <citation type="submission" date="2016-03" db="EMBL/GenBank/DDBJ databases">
        <title>Genome sequencing of Devosia sp. S37.</title>
        <authorList>
            <person name="Mohd Nor M."/>
        </authorList>
    </citation>
    <scope>NUCLEOTIDE SEQUENCE [LARGE SCALE GENOMIC DNA]</scope>
    <source>
        <strain evidence="3 4">S37</strain>
    </source>
</reference>
<comment type="caution">
    <text evidence="3">The sequence shown here is derived from an EMBL/GenBank/DDBJ whole genome shotgun (WGS) entry which is preliminary data.</text>
</comment>
<protein>
    <recommendedName>
        <fullName evidence="5">6-phosphogluconolactonase</fullName>
    </recommendedName>
</protein>
<comment type="similarity">
    <text evidence="1">Belongs to the cycloisomerase 2 family.</text>
</comment>
<dbReference type="AlphaFoldDB" id="A0A178HSK4"/>
<dbReference type="InterPro" id="IPR050282">
    <property type="entry name" value="Cycloisomerase_2"/>
</dbReference>
<dbReference type="PANTHER" id="PTHR30344:SF1">
    <property type="entry name" value="6-PHOSPHOGLUCONOLACTONASE"/>
    <property type="match status" value="1"/>
</dbReference>
<evidence type="ECO:0000313" key="4">
    <source>
        <dbReference type="Proteomes" id="UP000078389"/>
    </source>
</evidence>
<dbReference type="Proteomes" id="UP000078389">
    <property type="component" value="Unassembled WGS sequence"/>
</dbReference>